<dbReference type="EMBL" id="AKKU01000018">
    <property type="protein sequence ID" value="EIW88433.1"/>
    <property type="molecule type" value="Genomic_DNA"/>
</dbReference>
<feature type="transmembrane region" description="Helical" evidence="1">
    <location>
        <begin position="353"/>
        <end position="373"/>
    </location>
</feature>
<dbReference type="PATRIC" id="fig|1195246.3.peg.2148"/>
<dbReference type="STRING" id="1195246.AGRI_10828"/>
<feature type="transmembrane region" description="Helical" evidence="1">
    <location>
        <begin position="82"/>
        <end position="99"/>
    </location>
</feature>
<evidence type="ECO:0000256" key="1">
    <source>
        <dbReference type="SAM" id="Phobius"/>
    </source>
</evidence>
<comment type="caution">
    <text evidence="2">The sequence shown here is derived from an EMBL/GenBank/DDBJ whole genome shotgun (WGS) entry which is preliminary data.</text>
</comment>
<feature type="transmembrane region" description="Helical" evidence="1">
    <location>
        <begin position="228"/>
        <end position="247"/>
    </location>
</feature>
<accession>I8U8W2</accession>
<feature type="transmembrane region" description="Helical" evidence="1">
    <location>
        <begin position="131"/>
        <end position="147"/>
    </location>
</feature>
<dbReference type="RefSeq" id="WP_008984998.1">
    <property type="nucleotide sequence ID" value="NZ_AKKU01000018.1"/>
</dbReference>
<feature type="transmembrane region" description="Helical" evidence="1">
    <location>
        <begin position="105"/>
        <end position="124"/>
    </location>
</feature>
<feature type="transmembrane region" description="Helical" evidence="1">
    <location>
        <begin position="41"/>
        <end position="62"/>
    </location>
</feature>
<keyword evidence="1" id="KW-0812">Transmembrane</keyword>
<feature type="transmembrane region" description="Helical" evidence="1">
    <location>
        <begin position="12"/>
        <end position="35"/>
    </location>
</feature>
<dbReference type="AlphaFoldDB" id="I8U8W2"/>
<evidence type="ECO:0000313" key="3">
    <source>
        <dbReference type="Proteomes" id="UP000035062"/>
    </source>
</evidence>
<keyword evidence="1" id="KW-0472">Membrane</keyword>
<sequence length="423" mass="47701">MKAWFALLGRLLWPSFVIKVVWGLLLLLLAVTLLSAQPKTVVVPLACLMLLLFCIPLQFMTLCRRGSWRLLPHFQRHSRQQLLLSAVLFGCLAGALLWLTEQSFILGLQLGVLAFAGLILPCLVRGHLRPLWFGSSLLILVLAAKLPQQLPLFSLPLFLTILGLVNILLLAWFALNWLTPDTGYRHRSAKGIASPWLAMQRLTRRAGSLSGTLLLGQGDSWVSRSVRYLAYCWYLPVIMWLWSSLFGNTPFTENPFLRALYIFLPAVFLLEQLTLMLKRVRRAWLQLPLSRDQLYPMLERQAAQHILLCTLIVAPLVLLVSPHYIAAACTLLLWPSLVACSVLVNWRLIQQPLWQSGLVLVSLQIAGVLLLITCWNQPQILLLLTAALWLSVAILRLSVKAQLQQLDWGQLKLANLQTIRSGL</sequence>
<organism evidence="2 3">
    <name type="scientific">Alishewanella agri BL06</name>
    <dbReference type="NCBI Taxonomy" id="1195246"/>
    <lineage>
        <taxon>Bacteria</taxon>
        <taxon>Pseudomonadati</taxon>
        <taxon>Pseudomonadota</taxon>
        <taxon>Gammaproteobacteria</taxon>
        <taxon>Alteromonadales</taxon>
        <taxon>Alteromonadaceae</taxon>
        <taxon>Alishewanella</taxon>
    </lineage>
</organism>
<reference evidence="2 3" key="1">
    <citation type="journal article" date="2012" name="J. Bacteriol.">
        <title>Genome Sequence of Pectin-Degrading Alishewanella agri, Isolated from Landfill Soil.</title>
        <authorList>
            <person name="Kim J."/>
            <person name="Jung J."/>
            <person name="Sung J.S."/>
            <person name="Chun J."/>
            <person name="Park W."/>
        </authorList>
    </citation>
    <scope>NUCLEOTIDE SEQUENCE [LARGE SCALE GENOMIC DNA]</scope>
    <source>
        <strain evidence="2 3">BL06</strain>
    </source>
</reference>
<feature type="transmembrane region" description="Helical" evidence="1">
    <location>
        <begin position="153"/>
        <end position="178"/>
    </location>
</feature>
<dbReference type="Proteomes" id="UP000035062">
    <property type="component" value="Unassembled WGS sequence"/>
</dbReference>
<keyword evidence="3" id="KW-1185">Reference proteome</keyword>
<proteinExistence type="predicted"/>
<feature type="transmembrane region" description="Helical" evidence="1">
    <location>
        <begin position="298"/>
        <end position="318"/>
    </location>
</feature>
<gene>
    <name evidence="2" type="ORF">AGRI_10828</name>
</gene>
<evidence type="ECO:0000313" key="2">
    <source>
        <dbReference type="EMBL" id="EIW88433.1"/>
    </source>
</evidence>
<keyword evidence="1" id="KW-1133">Transmembrane helix</keyword>
<feature type="transmembrane region" description="Helical" evidence="1">
    <location>
        <begin position="324"/>
        <end position="346"/>
    </location>
</feature>
<feature type="transmembrane region" description="Helical" evidence="1">
    <location>
        <begin position="379"/>
        <end position="399"/>
    </location>
</feature>
<name>I8U8W2_9ALTE</name>
<protein>
    <submittedName>
        <fullName evidence="2">Uncharacterized protein</fullName>
    </submittedName>
</protein>
<feature type="transmembrane region" description="Helical" evidence="1">
    <location>
        <begin position="259"/>
        <end position="277"/>
    </location>
</feature>